<dbReference type="InterPro" id="IPR036068">
    <property type="entry name" value="Nicotinate_pribotase-like_C"/>
</dbReference>
<dbReference type="SUPFAM" id="SSF51690">
    <property type="entry name" value="Nicotinate/Quinolinate PRTase C-terminal domain-like"/>
    <property type="match status" value="1"/>
</dbReference>
<dbReference type="UniPathway" id="UPA00253">
    <property type="reaction ID" value="UER00457"/>
</dbReference>
<comment type="pathway">
    <text evidence="1 9">Cofactor biosynthesis; NAD(+) biosynthesis; nicotinate D-ribonucleotide from nicotinate: step 1/1.</text>
</comment>
<dbReference type="GO" id="GO:0004516">
    <property type="term" value="F:nicotinate phosphoribosyltransferase activity"/>
    <property type="evidence" value="ECO:0007669"/>
    <property type="project" value="UniProtKB-UniRule"/>
</dbReference>
<feature type="domain" description="Nicotinate/nicotinamide phosphoribosyltransferase" evidence="10">
    <location>
        <begin position="177"/>
        <end position="417"/>
    </location>
</feature>
<dbReference type="PIRSF" id="PIRSF000484">
    <property type="entry name" value="NAPRT"/>
    <property type="match status" value="1"/>
</dbReference>
<dbReference type="Pfam" id="PF04095">
    <property type="entry name" value="NAPRTase"/>
    <property type="match status" value="1"/>
</dbReference>
<proteinExistence type="inferred from homology"/>
<evidence type="ECO:0000256" key="8">
    <source>
        <dbReference type="ARBA" id="ARBA00048668"/>
    </source>
</evidence>
<evidence type="ECO:0000256" key="9">
    <source>
        <dbReference type="RuleBase" id="RU003838"/>
    </source>
</evidence>
<evidence type="ECO:0000259" key="11">
    <source>
        <dbReference type="Pfam" id="PF17767"/>
    </source>
</evidence>
<dbReference type="RefSeq" id="XP_003670213.1">
    <property type="nucleotide sequence ID" value="XM_003670165.1"/>
</dbReference>
<dbReference type="Pfam" id="PF17767">
    <property type="entry name" value="NAPRTase_N"/>
    <property type="match status" value="1"/>
</dbReference>
<dbReference type="InterPro" id="IPR040727">
    <property type="entry name" value="NAPRTase_N"/>
</dbReference>
<dbReference type="GO" id="GO:0034355">
    <property type="term" value="P:NAD+ biosynthetic process via the salvage pathway"/>
    <property type="evidence" value="ECO:0007669"/>
    <property type="project" value="TreeGrafter"/>
</dbReference>
<evidence type="ECO:0000256" key="3">
    <source>
        <dbReference type="ARBA" id="ARBA00013236"/>
    </source>
</evidence>
<dbReference type="Proteomes" id="UP000000689">
    <property type="component" value="Chromosome 5"/>
</dbReference>
<comment type="similarity">
    <text evidence="2 9">Belongs to the NAPRTase family.</text>
</comment>
<protein>
    <recommendedName>
        <fullName evidence="3 9">Nicotinate phosphoribosyltransferase</fullName>
        <ecNumber evidence="3 9">6.3.4.21</ecNumber>
    </recommendedName>
</protein>
<dbReference type="KEGG" id="ndi:NDAI_0E01540"/>
<name>G0WB50_NAUDC</name>
<dbReference type="AlphaFoldDB" id="G0WB50"/>
<keyword evidence="5 9" id="KW-0436">Ligase</keyword>
<sequence length="433" mass="50258">MADNGEQKCVIQSILDTDLYKITMQAAVLKHFPNVKVIYKYTNRSPQFTFNKASIDWLNIQFKLLETIQVTPDEIKYLKDKVPYLPDSFMKYIGQKDFRLRPSEQLDFQYELVPGTKDEYTLKLFVEGYWKDTIMYEIPLLALISEAYFRFIDKDWDYEGQEQMAFEKANTLFEHNCSFTEFGSRRRRSLHGQDLVMQGIVRASKLSPNNEKLLLGTSNVYFAKKYDILPVGTVAHEWFMGIAALTGDYINANKDAMDYWIETFGKEHAGLALTDTFGTDDYLKNFKPPYTDYYFGVRQDSGDPIEFTEKIAHFYNDELKLPKFSKTICYSDSLNVEKVIKYDEVARKYGFKATFGIGTSFTNDYRKKSDPAVKSEPLNIVIKLLTVDGKHAIKLSDNLGKNMGDPETVQRVKKELGYIEREWEGISEAHRWS</sequence>
<dbReference type="InterPro" id="IPR006406">
    <property type="entry name" value="Nic_PRibTrfase"/>
</dbReference>
<evidence type="ECO:0000256" key="1">
    <source>
        <dbReference type="ARBA" id="ARBA00004952"/>
    </source>
</evidence>
<comment type="function">
    <text evidence="9">Catalyzes the synthesis of beta-nicotinate D-ribonucleotide from nicotinate and 5-phospho-D-ribose 1-phosphate at the expense of ATP.</text>
</comment>
<dbReference type="InterPro" id="IPR041525">
    <property type="entry name" value="N/Namide_PRibTrfase"/>
</dbReference>
<dbReference type="GO" id="GO:0005829">
    <property type="term" value="C:cytosol"/>
    <property type="evidence" value="ECO:0007669"/>
    <property type="project" value="TreeGrafter"/>
</dbReference>
<dbReference type="Gene3D" id="3.20.140.10">
    <property type="entry name" value="nicotinate phosphoribosyltransferase"/>
    <property type="match status" value="1"/>
</dbReference>
<reference evidence="12 13" key="1">
    <citation type="journal article" date="2011" name="Proc. Natl. Acad. Sci. U.S.A.">
        <title>Evolutionary erosion of yeast sex chromosomes by mating-type switching accidents.</title>
        <authorList>
            <person name="Gordon J.L."/>
            <person name="Armisen D."/>
            <person name="Proux-Wera E."/>
            <person name="Oheigeartaigh S.S."/>
            <person name="Byrne K.P."/>
            <person name="Wolfe K.H."/>
        </authorList>
    </citation>
    <scope>NUCLEOTIDE SEQUENCE [LARGE SCALE GENOMIC DNA]</scope>
    <source>
        <strain evidence="13">ATCC 10597 / BCRC 20456 / CBS 421 / NBRC 0211 / NRRL Y-12639</strain>
    </source>
</reference>
<dbReference type="EC" id="6.3.4.21" evidence="3 9"/>
<dbReference type="PANTHER" id="PTHR11098">
    <property type="entry name" value="NICOTINATE PHOSPHORIBOSYLTRANSFERASE"/>
    <property type="match status" value="1"/>
</dbReference>
<organism evidence="12 13">
    <name type="scientific">Naumovozyma dairenensis (strain ATCC 10597 / BCRC 20456 / CBS 421 / NBRC 0211 / NRRL Y-12639)</name>
    <name type="common">Saccharomyces dairenensis</name>
    <dbReference type="NCBI Taxonomy" id="1071378"/>
    <lineage>
        <taxon>Eukaryota</taxon>
        <taxon>Fungi</taxon>
        <taxon>Dikarya</taxon>
        <taxon>Ascomycota</taxon>
        <taxon>Saccharomycotina</taxon>
        <taxon>Saccharomycetes</taxon>
        <taxon>Saccharomycetales</taxon>
        <taxon>Saccharomycetaceae</taxon>
        <taxon>Naumovozyma</taxon>
    </lineage>
</organism>
<dbReference type="PANTHER" id="PTHR11098:SF1">
    <property type="entry name" value="NICOTINATE PHOSPHORIBOSYLTRANSFERASE"/>
    <property type="match status" value="1"/>
</dbReference>
<dbReference type="SUPFAM" id="SSF54675">
    <property type="entry name" value="Nicotinate/Quinolinate PRTase N-terminal domain-like"/>
    <property type="match status" value="1"/>
</dbReference>
<dbReference type="NCBIfam" id="TIGR01514">
    <property type="entry name" value="NAPRTase"/>
    <property type="match status" value="1"/>
</dbReference>
<evidence type="ECO:0000256" key="4">
    <source>
        <dbReference type="ARBA" id="ARBA00022553"/>
    </source>
</evidence>
<dbReference type="EMBL" id="HE580271">
    <property type="protein sequence ID" value="CCD24970.1"/>
    <property type="molecule type" value="Genomic_DNA"/>
</dbReference>
<dbReference type="OMA" id="THSVYHF"/>
<dbReference type="OrthoDB" id="193380at2759"/>
<evidence type="ECO:0000256" key="6">
    <source>
        <dbReference type="ARBA" id="ARBA00022642"/>
    </source>
</evidence>
<dbReference type="STRING" id="1071378.G0WB50"/>
<gene>
    <name evidence="12" type="primary">NDAI0E01540</name>
    <name evidence="12" type="ordered locus">NDAI_0E01540</name>
</gene>
<evidence type="ECO:0000256" key="2">
    <source>
        <dbReference type="ARBA" id="ARBA00010897"/>
    </source>
</evidence>
<dbReference type="HOGENOM" id="CLU_030991_0_0_1"/>
<evidence type="ECO:0000256" key="7">
    <source>
        <dbReference type="ARBA" id="ARBA00022679"/>
    </source>
</evidence>
<keyword evidence="4" id="KW-0597">Phosphoprotein</keyword>
<evidence type="ECO:0000313" key="13">
    <source>
        <dbReference type="Proteomes" id="UP000000689"/>
    </source>
</evidence>
<comment type="catalytic activity">
    <reaction evidence="8 9">
        <text>5-phospho-alpha-D-ribose 1-diphosphate + nicotinate + ATP + H2O = nicotinate beta-D-ribonucleotide + ADP + phosphate + diphosphate</text>
        <dbReference type="Rhea" id="RHEA:36163"/>
        <dbReference type="ChEBI" id="CHEBI:15377"/>
        <dbReference type="ChEBI" id="CHEBI:30616"/>
        <dbReference type="ChEBI" id="CHEBI:32544"/>
        <dbReference type="ChEBI" id="CHEBI:33019"/>
        <dbReference type="ChEBI" id="CHEBI:43474"/>
        <dbReference type="ChEBI" id="CHEBI:57502"/>
        <dbReference type="ChEBI" id="CHEBI:58017"/>
        <dbReference type="ChEBI" id="CHEBI:456216"/>
        <dbReference type="EC" id="6.3.4.21"/>
    </reaction>
</comment>
<keyword evidence="7" id="KW-0808">Transferase</keyword>
<accession>G0WB50</accession>
<dbReference type="InterPro" id="IPR007229">
    <property type="entry name" value="Nic_PRibTrfase-Fam"/>
</dbReference>
<comment type="PTM">
    <text evidence="9">Transiently phosphorylated on a His residue during the reaction cycle. Phosphorylation strongly increases the affinity for substrates and increases the rate of nicotinate D-ribonucleotide production. Dephosphorylation regenerates the low-affinity form of the enzyme, leading to product release.</text>
</comment>
<evidence type="ECO:0000256" key="5">
    <source>
        <dbReference type="ARBA" id="ARBA00022598"/>
    </source>
</evidence>
<dbReference type="eggNOG" id="KOG2511">
    <property type="taxonomic scope" value="Eukaryota"/>
</dbReference>
<keyword evidence="13" id="KW-1185">Reference proteome</keyword>
<evidence type="ECO:0000313" key="12">
    <source>
        <dbReference type="EMBL" id="CCD24970.1"/>
    </source>
</evidence>
<evidence type="ECO:0000259" key="10">
    <source>
        <dbReference type="Pfam" id="PF04095"/>
    </source>
</evidence>
<dbReference type="GO" id="GO:0016740">
    <property type="term" value="F:transferase activity"/>
    <property type="evidence" value="ECO:0007669"/>
    <property type="project" value="UniProtKB-KW"/>
</dbReference>
<dbReference type="GeneID" id="11498860"/>
<keyword evidence="6 9" id="KW-0662">Pyridine nucleotide biosynthesis</keyword>
<dbReference type="FunFam" id="3.20.140.10:FF:000009">
    <property type="entry name" value="Nicotinate phosphoribosyltransferase"/>
    <property type="match status" value="1"/>
</dbReference>
<feature type="domain" description="Nicotinate phosphoribosyltransferase N-terminal" evidence="11">
    <location>
        <begin position="15"/>
        <end position="145"/>
    </location>
</feature>